<proteinExistence type="predicted"/>
<feature type="region of interest" description="Disordered" evidence="1">
    <location>
        <begin position="109"/>
        <end position="135"/>
    </location>
</feature>
<organism evidence="3 4">
    <name type="scientific">Obba rivulosa</name>
    <dbReference type="NCBI Taxonomy" id="1052685"/>
    <lineage>
        <taxon>Eukaryota</taxon>
        <taxon>Fungi</taxon>
        <taxon>Dikarya</taxon>
        <taxon>Basidiomycota</taxon>
        <taxon>Agaricomycotina</taxon>
        <taxon>Agaricomycetes</taxon>
        <taxon>Polyporales</taxon>
        <taxon>Gelatoporiaceae</taxon>
        <taxon>Obba</taxon>
    </lineage>
</organism>
<keyword evidence="4" id="KW-1185">Reference proteome</keyword>
<dbReference type="EMBL" id="KV722463">
    <property type="protein sequence ID" value="OCH88079.1"/>
    <property type="molecule type" value="Genomic_DNA"/>
</dbReference>
<feature type="compositionally biased region" description="Polar residues" evidence="1">
    <location>
        <begin position="62"/>
        <end position="82"/>
    </location>
</feature>
<protein>
    <submittedName>
        <fullName evidence="3">Uncharacterized protein</fullName>
    </submittedName>
</protein>
<accession>A0A8E2AU58</accession>
<reference evidence="3 4" key="1">
    <citation type="submission" date="2016-07" db="EMBL/GenBank/DDBJ databases">
        <title>Draft genome of the white-rot fungus Obba rivulosa 3A-2.</title>
        <authorList>
            <consortium name="DOE Joint Genome Institute"/>
            <person name="Miettinen O."/>
            <person name="Riley R."/>
            <person name="Acob R."/>
            <person name="Barry K."/>
            <person name="Cullen D."/>
            <person name="De Vries R."/>
            <person name="Hainaut M."/>
            <person name="Hatakka A."/>
            <person name="Henrissat B."/>
            <person name="Hilden K."/>
            <person name="Kuo R."/>
            <person name="Labutti K."/>
            <person name="Lipzen A."/>
            <person name="Makela M.R."/>
            <person name="Sandor L."/>
            <person name="Spatafora J.W."/>
            <person name="Grigoriev I.V."/>
            <person name="Hibbett D.S."/>
        </authorList>
    </citation>
    <scope>NUCLEOTIDE SEQUENCE [LARGE SCALE GENOMIC DNA]</scope>
    <source>
        <strain evidence="3 4">3A-2</strain>
    </source>
</reference>
<evidence type="ECO:0000256" key="2">
    <source>
        <dbReference type="SAM" id="SignalP"/>
    </source>
</evidence>
<evidence type="ECO:0000313" key="4">
    <source>
        <dbReference type="Proteomes" id="UP000250043"/>
    </source>
</evidence>
<feature type="compositionally biased region" description="Low complexity" evidence="1">
    <location>
        <begin position="126"/>
        <end position="135"/>
    </location>
</feature>
<gene>
    <name evidence="3" type="ORF">OBBRIDRAFT_112978</name>
</gene>
<feature type="signal peptide" evidence="2">
    <location>
        <begin position="1"/>
        <end position="16"/>
    </location>
</feature>
<evidence type="ECO:0000313" key="3">
    <source>
        <dbReference type="EMBL" id="OCH88079.1"/>
    </source>
</evidence>
<feature type="chain" id="PRO_5034202165" evidence="2">
    <location>
        <begin position="17"/>
        <end position="350"/>
    </location>
</feature>
<feature type="region of interest" description="Disordered" evidence="1">
    <location>
        <begin position="25"/>
        <end position="86"/>
    </location>
</feature>
<keyword evidence="2" id="KW-0732">Signal</keyword>
<evidence type="ECO:0000256" key="1">
    <source>
        <dbReference type="SAM" id="MobiDB-lite"/>
    </source>
</evidence>
<dbReference type="Proteomes" id="UP000250043">
    <property type="component" value="Unassembled WGS sequence"/>
</dbReference>
<sequence>MMVTHCVLQLVAGTIALVPRAIRTHGERSQKSARAAVKDRGRRGSKGTARQAARRIPRDRGFSTTVSARRSPLSHQPGQTHGASPDAVLSQRLGCQCLWRVSGLASRRDRVRGLHSRPRPRAQGTPASPRAPARAPAQIARAACAGLHRADSVVFRRRTPPAPSRPANVRGGVMAAVPYIGNIRAHSFPARDGSLGTELRLNWVPVNGEMACAIWRADRLYGRQSKAPTQRRGPLSSDAASRAIAPDVGEKLALRPSCGVNFHLQQRLATGRPRKVAGILGTRPIIVDHRGRERRLGRRILPARCSHRLIRARGSGTCAQLYLGNHPPLLLPACALRDPCTDAIASMSVW</sequence>
<dbReference type="AlphaFoldDB" id="A0A8E2AU58"/>
<name>A0A8E2AU58_9APHY</name>